<sequence>MKITADTNLLVRAIVLDDVRQTEAAEHELDKAALVALTLPALCEFGWVLSSNYRLAPADIATSIRKLLEASNVAADHIAINAGLQMLDAGGDFADGVIAAAGKSLGAEAFVSFDKKAVRLLRANGEAARPPK</sequence>
<dbReference type="InterPro" id="IPR002716">
    <property type="entry name" value="PIN_dom"/>
</dbReference>
<name>D4Z8Y9_SPHIU</name>
<dbReference type="PANTHER" id="PTHR39664:SF2">
    <property type="entry name" value="NUCLEIC ACID-BINDING PROTEIN, CONTAINING PIN DOMAIN-RELATED"/>
    <property type="match status" value="1"/>
</dbReference>
<keyword evidence="2" id="KW-0614">Plasmid</keyword>
<evidence type="ECO:0000259" key="1">
    <source>
        <dbReference type="Pfam" id="PF01850"/>
    </source>
</evidence>
<proteinExistence type="predicted"/>
<dbReference type="CDD" id="cd18683">
    <property type="entry name" value="PIN_VapC-like"/>
    <property type="match status" value="1"/>
</dbReference>
<dbReference type="PANTHER" id="PTHR39664">
    <property type="match status" value="1"/>
</dbReference>
<dbReference type="HOGENOM" id="CLU_121449_0_0_5"/>
<dbReference type="Pfam" id="PF01850">
    <property type="entry name" value="PIN"/>
    <property type="match status" value="1"/>
</dbReference>
<dbReference type="Proteomes" id="UP000007753">
    <property type="component" value="Plasmid pCHQ1"/>
</dbReference>
<dbReference type="RefSeq" id="WP_013041662.1">
    <property type="nucleotide sequence ID" value="NC_014007.1"/>
</dbReference>
<feature type="domain" description="PIN" evidence="1">
    <location>
        <begin position="5"/>
        <end position="119"/>
    </location>
</feature>
<dbReference type="InterPro" id="IPR029060">
    <property type="entry name" value="PIN-like_dom_sf"/>
</dbReference>
<organism evidence="2 3">
    <name type="scientific">Sphingobium indicum (strain DSM 16413 / CCM 7287 / MTCC 6362 / UT26 / NBRC 101211 / UT26S)</name>
    <name type="common">Sphingobium japonicum</name>
    <dbReference type="NCBI Taxonomy" id="452662"/>
    <lineage>
        <taxon>Bacteria</taxon>
        <taxon>Pseudomonadati</taxon>
        <taxon>Pseudomonadota</taxon>
        <taxon>Alphaproteobacteria</taxon>
        <taxon>Sphingomonadales</taxon>
        <taxon>Sphingomonadaceae</taxon>
        <taxon>Sphingobium</taxon>
    </lineage>
</organism>
<dbReference type="GeneID" id="29275684"/>
<dbReference type="Gene3D" id="3.40.50.1010">
    <property type="entry name" value="5'-nuclease"/>
    <property type="match status" value="1"/>
</dbReference>
<dbReference type="EMBL" id="AP010805">
    <property type="protein sequence ID" value="BAI99071.1"/>
    <property type="molecule type" value="Genomic_DNA"/>
</dbReference>
<accession>D4Z8Y9</accession>
<evidence type="ECO:0000313" key="3">
    <source>
        <dbReference type="Proteomes" id="UP000007753"/>
    </source>
</evidence>
<gene>
    <name evidence="2" type="ordered locus">SJA_P1-01190</name>
</gene>
<protein>
    <submittedName>
        <fullName evidence="2">PilT-like protein</fullName>
    </submittedName>
</protein>
<evidence type="ECO:0000313" key="2">
    <source>
        <dbReference type="EMBL" id="BAI99071.1"/>
    </source>
</evidence>
<reference evidence="2 3" key="1">
    <citation type="journal article" date="2010" name="J. Bacteriol.">
        <title>Complete genome sequence of the representative gamma-hexachlorocyclohexane-degrading bacterium Sphingobium japonicum UT26.</title>
        <authorList>
            <person name="Nagata Y."/>
            <person name="Ohtsubo Y."/>
            <person name="Endo R."/>
            <person name="Ichikawa N."/>
            <person name="Ankai A."/>
            <person name="Oguchi A."/>
            <person name="Fukui S."/>
            <person name="Fujita N."/>
            <person name="Tsuda M."/>
        </authorList>
    </citation>
    <scope>NUCLEOTIDE SEQUENCE [LARGE SCALE GENOMIC DNA]</scope>
    <source>
        <strain evidence="3">DSM 16413 / CCM 7287 / MTCC 6362 / UT26 / NBRC 101211 / UT26S</strain>
        <plasmid evidence="2 3">pCHQ1</plasmid>
    </source>
</reference>
<geneLocation type="plasmid" evidence="2 3">
    <name>pCHQ1</name>
</geneLocation>
<keyword evidence="3" id="KW-1185">Reference proteome</keyword>
<dbReference type="AlphaFoldDB" id="D4Z8Y9"/>
<dbReference type="KEGG" id="sjp:SJA_P1-01190"/>
<dbReference type="SUPFAM" id="SSF88723">
    <property type="entry name" value="PIN domain-like"/>
    <property type="match status" value="1"/>
</dbReference>